<dbReference type="EC" id="3.4.24.-" evidence="2"/>
<dbReference type="InterPro" id="IPR003593">
    <property type="entry name" value="AAA+_ATPase"/>
</dbReference>
<gene>
    <name evidence="2" type="primary">ftsH_15</name>
    <name evidence="2" type="ORF">GALL_311650</name>
</gene>
<dbReference type="InterPro" id="IPR027417">
    <property type="entry name" value="P-loop_NTPase"/>
</dbReference>
<comment type="caution">
    <text evidence="2">The sequence shown here is derived from an EMBL/GenBank/DDBJ whole genome shotgun (WGS) entry which is preliminary data.</text>
</comment>
<organism evidence="2">
    <name type="scientific">mine drainage metagenome</name>
    <dbReference type="NCBI Taxonomy" id="410659"/>
    <lineage>
        <taxon>unclassified sequences</taxon>
        <taxon>metagenomes</taxon>
        <taxon>ecological metagenomes</taxon>
    </lineage>
</organism>
<keyword evidence="2" id="KW-0645">Protease</keyword>
<accession>A0A1J5RBD9</accession>
<keyword evidence="2" id="KW-0482">Metalloprotease</keyword>
<dbReference type="CDD" id="cd19481">
    <property type="entry name" value="RecA-like_protease"/>
    <property type="match status" value="1"/>
</dbReference>
<dbReference type="InterPro" id="IPR003959">
    <property type="entry name" value="ATPase_AAA_core"/>
</dbReference>
<dbReference type="SMART" id="SM00382">
    <property type="entry name" value="AAA"/>
    <property type="match status" value="1"/>
</dbReference>
<dbReference type="PANTHER" id="PTHR23077">
    <property type="entry name" value="AAA-FAMILY ATPASE"/>
    <property type="match status" value="1"/>
</dbReference>
<sequence>MASAEQVRALMQSHFDGDHGRFMSIAMQVAAGESRKGHTEFSAELRCMIEKAKEQLGTRQVAGETIPFAAARGELSELFAVYHPQTKLADMVLPKAMQTRMGRIVGEHRQMAMLRGHNLHPRQKLLLSGPPGCGKTMTAHALAGELGLPLFIVRLDALMTKFLGETAGKLRLIFDSMEKVRAVYLFDEFDSIGTERGSTSDVGEMRRVLNSFLMLMEAYHGTSLVIAATNHGHTLDQALFRRFDDLLAFSLPTKELLTETIRRRLAVCPVKATVTLTKVADAAVGLSFAEVVRACDEAIKSLLLEGQSDLKTADLLAALEERRAFLTPPAL</sequence>
<dbReference type="GO" id="GO:0006508">
    <property type="term" value="P:proteolysis"/>
    <property type="evidence" value="ECO:0007669"/>
    <property type="project" value="UniProtKB-KW"/>
</dbReference>
<dbReference type="Gene3D" id="3.40.50.300">
    <property type="entry name" value="P-loop containing nucleotide triphosphate hydrolases"/>
    <property type="match status" value="1"/>
</dbReference>
<keyword evidence="2" id="KW-0378">Hydrolase</keyword>
<dbReference type="EMBL" id="MLJW01000448">
    <property type="protein sequence ID" value="OIQ86979.1"/>
    <property type="molecule type" value="Genomic_DNA"/>
</dbReference>
<evidence type="ECO:0000259" key="1">
    <source>
        <dbReference type="SMART" id="SM00382"/>
    </source>
</evidence>
<dbReference type="InterPro" id="IPR050168">
    <property type="entry name" value="AAA_ATPase_domain"/>
</dbReference>
<proteinExistence type="predicted"/>
<feature type="domain" description="AAA+ ATPase" evidence="1">
    <location>
        <begin position="121"/>
        <end position="253"/>
    </location>
</feature>
<dbReference type="Pfam" id="PF00004">
    <property type="entry name" value="AAA"/>
    <property type="match status" value="1"/>
</dbReference>
<protein>
    <submittedName>
        <fullName evidence="2">ATP-dependent zinc metalloprotease FtsH</fullName>
        <ecNumber evidence="2">3.4.24.-</ecNumber>
    </submittedName>
</protein>
<dbReference type="GO" id="GO:0005524">
    <property type="term" value="F:ATP binding"/>
    <property type="evidence" value="ECO:0007669"/>
    <property type="project" value="InterPro"/>
</dbReference>
<dbReference type="AlphaFoldDB" id="A0A1J5RBD9"/>
<name>A0A1J5RBD9_9ZZZZ</name>
<dbReference type="GO" id="GO:0016887">
    <property type="term" value="F:ATP hydrolysis activity"/>
    <property type="evidence" value="ECO:0007669"/>
    <property type="project" value="InterPro"/>
</dbReference>
<evidence type="ECO:0000313" key="2">
    <source>
        <dbReference type="EMBL" id="OIQ86979.1"/>
    </source>
</evidence>
<dbReference type="SUPFAM" id="SSF52540">
    <property type="entry name" value="P-loop containing nucleoside triphosphate hydrolases"/>
    <property type="match status" value="1"/>
</dbReference>
<dbReference type="GO" id="GO:0008237">
    <property type="term" value="F:metallopeptidase activity"/>
    <property type="evidence" value="ECO:0007669"/>
    <property type="project" value="UniProtKB-KW"/>
</dbReference>
<reference evidence="2" key="1">
    <citation type="submission" date="2016-10" db="EMBL/GenBank/DDBJ databases">
        <title>Sequence of Gallionella enrichment culture.</title>
        <authorList>
            <person name="Poehlein A."/>
            <person name="Muehling M."/>
            <person name="Daniel R."/>
        </authorList>
    </citation>
    <scope>NUCLEOTIDE SEQUENCE</scope>
</reference>
<dbReference type="PANTHER" id="PTHR23077:SF198">
    <property type="entry name" value="ATP-DEPENDENT ZINC METALLOPROTEASE FTSH"/>
    <property type="match status" value="1"/>
</dbReference>